<dbReference type="AlphaFoldDB" id="A0A8I0ZRH9"/>
<reference evidence="3 4" key="1">
    <citation type="submission" date="2020-12" db="EMBL/GenBank/DDBJ databases">
        <title>Draft genome sequence of furan degrading bacterial strain FUR100.</title>
        <authorList>
            <person name="Woiski C."/>
        </authorList>
    </citation>
    <scope>NUCLEOTIDE SEQUENCE [LARGE SCALE GENOMIC DNA]</scope>
    <source>
        <strain evidence="3 4">FUR100</strain>
    </source>
</reference>
<sequence>MKPTYVTALVAGSLLAAVVSGCDAATPAATSDRASSASSASASAAATTTAPAPKPAVNLTGPNAAALPDPSPTHPPAPAPTPLTDIDCGQITGSNGATAAVIAFATPAGRAGCTDAITVTSDYVGSPHTGSATVVDGWTCQPQPDTTIPHICTNTGLTIGLRGQAAPTSPPPPAPTPVRTVDPNSTPRPVAHTEPPAPAPAETVEDVHCGPITDAAGGTRQVIAVGGAAGRAGCTEAITVAAAHAATIAPSDTATVDGWSCNAQPDTTTPSLCAKDGLVIGLRAH</sequence>
<gene>
    <name evidence="3" type="ORF">I3517_00105</name>
</gene>
<keyword evidence="4" id="KW-1185">Reference proteome</keyword>
<protein>
    <submittedName>
        <fullName evidence="3">Uncharacterized protein</fullName>
    </submittedName>
</protein>
<feature type="region of interest" description="Disordered" evidence="1">
    <location>
        <begin position="45"/>
        <end position="85"/>
    </location>
</feature>
<accession>A0A8I0ZRH9</accession>
<proteinExistence type="predicted"/>
<feature type="signal peptide" evidence="2">
    <location>
        <begin position="1"/>
        <end position="24"/>
    </location>
</feature>
<comment type="caution">
    <text evidence="3">The sequence shown here is derived from an EMBL/GenBank/DDBJ whole genome shotgun (WGS) entry which is preliminary data.</text>
</comment>
<evidence type="ECO:0000313" key="3">
    <source>
        <dbReference type="EMBL" id="MBH5141024.1"/>
    </source>
</evidence>
<dbReference type="PROSITE" id="PS51257">
    <property type="entry name" value="PROKAR_LIPOPROTEIN"/>
    <property type="match status" value="1"/>
</dbReference>
<dbReference type="EMBL" id="JAECSB010000003">
    <property type="protein sequence ID" value="MBH5141024.1"/>
    <property type="molecule type" value="Genomic_DNA"/>
</dbReference>
<organism evidence="3 4">
    <name type="scientific">Rhodococcus erythropolis</name>
    <name type="common">Arthrobacter picolinophilus</name>
    <dbReference type="NCBI Taxonomy" id="1833"/>
    <lineage>
        <taxon>Bacteria</taxon>
        <taxon>Bacillati</taxon>
        <taxon>Actinomycetota</taxon>
        <taxon>Actinomycetes</taxon>
        <taxon>Mycobacteriales</taxon>
        <taxon>Nocardiaceae</taxon>
        <taxon>Rhodococcus</taxon>
        <taxon>Rhodococcus erythropolis group</taxon>
    </lineage>
</organism>
<feature type="compositionally biased region" description="Pro residues" evidence="1">
    <location>
        <begin position="69"/>
        <end position="81"/>
    </location>
</feature>
<dbReference type="RefSeq" id="WP_197940273.1">
    <property type="nucleotide sequence ID" value="NZ_JAECSB010000003.1"/>
</dbReference>
<keyword evidence="2" id="KW-0732">Signal</keyword>
<name>A0A8I0ZRH9_RHOER</name>
<dbReference type="Proteomes" id="UP000627573">
    <property type="component" value="Unassembled WGS sequence"/>
</dbReference>
<feature type="chain" id="PRO_5034122227" evidence="2">
    <location>
        <begin position="25"/>
        <end position="285"/>
    </location>
</feature>
<feature type="region of interest" description="Disordered" evidence="1">
    <location>
        <begin position="161"/>
        <end position="202"/>
    </location>
</feature>
<evidence type="ECO:0000256" key="2">
    <source>
        <dbReference type="SAM" id="SignalP"/>
    </source>
</evidence>
<evidence type="ECO:0000313" key="4">
    <source>
        <dbReference type="Proteomes" id="UP000627573"/>
    </source>
</evidence>
<evidence type="ECO:0000256" key="1">
    <source>
        <dbReference type="SAM" id="MobiDB-lite"/>
    </source>
</evidence>